<comment type="caution">
    <text evidence="10">The sequence shown here is derived from an EMBL/GenBank/DDBJ whole genome shotgun (WGS) entry which is preliminary data.</text>
</comment>
<organism evidence="10 11">
    <name type="scientific">Candidatus Collierbacteria bacterium CG_4_9_14_3_um_filter_43_16</name>
    <dbReference type="NCBI Taxonomy" id="1974532"/>
    <lineage>
        <taxon>Bacteria</taxon>
        <taxon>Candidatus Collieribacteriota</taxon>
    </lineage>
</organism>
<sequence>MSTPSAKITETTAIIKTSKGEITIELFPQAAPKTVANFIGLSKGTVDWTDPKTGQKVSGKSLYNGTIFHRVIVNFMIQGGDPLGTGTGDPGYRFADEFDPSLNFSEPYMLAMANSGPNTNGSQFFITVAPTIWLNNKHTIFGKVTKGKEVVDAIVNAPTTAGDKPSTDIFIKSIEIVEK</sequence>
<evidence type="ECO:0000256" key="1">
    <source>
        <dbReference type="ARBA" id="ARBA00002388"/>
    </source>
</evidence>
<name>A0A2M8BT68_9BACT</name>
<keyword evidence="4" id="KW-0963">Cytoplasm</keyword>
<evidence type="ECO:0000256" key="3">
    <source>
        <dbReference type="ARBA" id="ARBA00007365"/>
    </source>
</evidence>
<feature type="binding site" evidence="7">
    <location>
        <begin position="69"/>
        <end position="80"/>
    </location>
    <ligand>
        <name>cyclosporin A</name>
        <dbReference type="ChEBI" id="CHEBI:4031"/>
    </ligand>
</feature>
<feature type="domain" description="PPIase cyclophilin-type" evidence="9">
    <location>
        <begin position="20"/>
        <end position="176"/>
    </location>
</feature>
<dbReference type="Proteomes" id="UP000231196">
    <property type="component" value="Unassembled WGS sequence"/>
</dbReference>
<dbReference type="InterPro" id="IPR020892">
    <property type="entry name" value="Cyclophilin-type_PPIase_CS"/>
</dbReference>
<dbReference type="PROSITE" id="PS00170">
    <property type="entry name" value="CSA_PPIASE_1"/>
    <property type="match status" value="1"/>
</dbReference>
<evidence type="ECO:0000313" key="10">
    <source>
        <dbReference type="EMBL" id="PJB47058.1"/>
    </source>
</evidence>
<dbReference type="GO" id="GO:0006457">
    <property type="term" value="P:protein folding"/>
    <property type="evidence" value="ECO:0007669"/>
    <property type="project" value="InterPro"/>
</dbReference>
<dbReference type="InterPro" id="IPR044666">
    <property type="entry name" value="Cyclophilin_A-like"/>
</dbReference>
<gene>
    <name evidence="10" type="ORF">CO104_04785</name>
</gene>
<protein>
    <recommendedName>
        <fullName evidence="8">Peptidyl-prolyl cis-trans isomerase</fullName>
        <shortName evidence="8">PPIase</shortName>
        <ecNumber evidence="8">5.2.1.8</ecNumber>
    </recommendedName>
</protein>
<dbReference type="AlphaFoldDB" id="A0A2M8BT68"/>
<keyword evidence="6 8" id="KW-0413">Isomerase</keyword>
<dbReference type="FunFam" id="2.40.100.10:FF:000028">
    <property type="entry name" value="Peptidyl-prolyl cis-trans isomerase"/>
    <property type="match status" value="1"/>
</dbReference>
<dbReference type="GO" id="GO:0003755">
    <property type="term" value="F:peptidyl-prolyl cis-trans isomerase activity"/>
    <property type="evidence" value="ECO:0007669"/>
    <property type="project" value="UniProtKB-UniRule"/>
</dbReference>
<feature type="binding site" evidence="7">
    <location>
        <begin position="121"/>
        <end position="125"/>
    </location>
    <ligand>
        <name>cyclosporin A</name>
        <dbReference type="ChEBI" id="CHEBI:4031"/>
    </ligand>
</feature>
<dbReference type="PANTHER" id="PTHR45625:SF4">
    <property type="entry name" value="PEPTIDYLPROLYL ISOMERASE DOMAIN AND WD REPEAT-CONTAINING PROTEIN 1"/>
    <property type="match status" value="1"/>
</dbReference>
<dbReference type="PRINTS" id="PR00153">
    <property type="entry name" value="CSAPPISMRASE"/>
</dbReference>
<evidence type="ECO:0000256" key="6">
    <source>
        <dbReference type="ARBA" id="ARBA00023235"/>
    </source>
</evidence>
<dbReference type="InterPro" id="IPR024936">
    <property type="entry name" value="Cyclophilin-type_PPIase"/>
</dbReference>
<proteinExistence type="inferred from homology"/>
<accession>A0A2M8BT68</accession>
<feature type="binding site" evidence="7">
    <location>
        <position position="137"/>
    </location>
    <ligand>
        <name>cyclosporin A</name>
        <dbReference type="ChEBI" id="CHEBI:4031"/>
    </ligand>
</feature>
<evidence type="ECO:0000256" key="2">
    <source>
        <dbReference type="ARBA" id="ARBA00004496"/>
    </source>
</evidence>
<reference evidence="11" key="1">
    <citation type="submission" date="2017-09" db="EMBL/GenBank/DDBJ databases">
        <title>Depth-based differentiation of microbial function through sediment-hosted aquifers and enrichment of novel symbionts in the deep terrestrial subsurface.</title>
        <authorList>
            <person name="Probst A.J."/>
            <person name="Ladd B."/>
            <person name="Jarett J.K."/>
            <person name="Geller-Mcgrath D.E."/>
            <person name="Sieber C.M.K."/>
            <person name="Emerson J.B."/>
            <person name="Anantharaman K."/>
            <person name="Thomas B.C."/>
            <person name="Malmstrom R."/>
            <person name="Stieglmeier M."/>
            <person name="Klingl A."/>
            <person name="Woyke T."/>
            <person name="Ryan C.M."/>
            <person name="Banfield J.F."/>
        </authorList>
    </citation>
    <scope>NUCLEOTIDE SEQUENCE [LARGE SCALE GENOMIC DNA]</scope>
</reference>
<dbReference type="PIRSF" id="PIRSF001467">
    <property type="entry name" value="Peptidylpro_ismrse"/>
    <property type="match status" value="1"/>
</dbReference>
<dbReference type="PANTHER" id="PTHR45625">
    <property type="entry name" value="PEPTIDYL-PROLYL CIS-TRANS ISOMERASE-RELATED"/>
    <property type="match status" value="1"/>
</dbReference>
<comment type="similarity">
    <text evidence="3 8">Belongs to the cyclophilin-type PPIase family.</text>
</comment>
<evidence type="ECO:0000259" key="9">
    <source>
        <dbReference type="PROSITE" id="PS50072"/>
    </source>
</evidence>
<dbReference type="InterPro" id="IPR029000">
    <property type="entry name" value="Cyclophilin-like_dom_sf"/>
</dbReference>
<evidence type="ECO:0000313" key="11">
    <source>
        <dbReference type="Proteomes" id="UP000231196"/>
    </source>
</evidence>
<comment type="function">
    <text evidence="1 8">PPIases accelerate the folding of proteins. It catalyzes the cis-trans isomerization of proline imidic peptide bonds in oligopeptides.</text>
</comment>
<dbReference type="EC" id="5.2.1.8" evidence="8"/>
<dbReference type="PROSITE" id="PS50072">
    <property type="entry name" value="CSA_PPIASE_2"/>
    <property type="match status" value="1"/>
</dbReference>
<comment type="catalytic activity">
    <reaction evidence="8">
        <text>[protein]-peptidylproline (omega=180) = [protein]-peptidylproline (omega=0)</text>
        <dbReference type="Rhea" id="RHEA:16237"/>
        <dbReference type="Rhea" id="RHEA-COMP:10747"/>
        <dbReference type="Rhea" id="RHEA-COMP:10748"/>
        <dbReference type="ChEBI" id="CHEBI:83833"/>
        <dbReference type="ChEBI" id="CHEBI:83834"/>
        <dbReference type="EC" id="5.2.1.8"/>
    </reaction>
</comment>
<evidence type="ECO:0000256" key="4">
    <source>
        <dbReference type="ARBA" id="ARBA00022490"/>
    </source>
</evidence>
<dbReference type="InterPro" id="IPR002130">
    <property type="entry name" value="Cyclophilin-type_PPIase_dom"/>
</dbReference>
<evidence type="ECO:0000256" key="7">
    <source>
        <dbReference type="PIRSR" id="PIRSR001467-1"/>
    </source>
</evidence>
<dbReference type="GO" id="GO:0005737">
    <property type="term" value="C:cytoplasm"/>
    <property type="evidence" value="ECO:0007669"/>
    <property type="project" value="UniProtKB-SubCell"/>
</dbReference>
<feature type="binding site" evidence="7">
    <location>
        <position position="131"/>
    </location>
    <ligand>
        <name>cyclosporin A</name>
        <dbReference type="ChEBI" id="CHEBI:4031"/>
    </ligand>
</feature>
<comment type="subcellular location">
    <subcellularLocation>
        <location evidence="2">Cytoplasm</location>
    </subcellularLocation>
</comment>
<keyword evidence="5 8" id="KW-0697">Rotamase</keyword>
<dbReference type="Gene3D" id="2.40.100.10">
    <property type="entry name" value="Cyclophilin-like"/>
    <property type="match status" value="1"/>
</dbReference>
<evidence type="ECO:0000256" key="8">
    <source>
        <dbReference type="RuleBase" id="RU363019"/>
    </source>
</evidence>
<dbReference type="SUPFAM" id="SSF50891">
    <property type="entry name" value="Cyclophilin-like"/>
    <property type="match status" value="1"/>
</dbReference>
<dbReference type="EMBL" id="PFUC01000090">
    <property type="protein sequence ID" value="PJB47058.1"/>
    <property type="molecule type" value="Genomic_DNA"/>
</dbReference>
<dbReference type="Pfam" id="PF00160">
    <property type="entry name" value="Pro_isomerase"/>
    <property type="match status" value="1"/>
</dbReference>
<feature type="binding site" evidence="7">
    <location>
        <begin position="111"/>
        <end position="116"/>
    </location>
    <ligand>
        <name>cyclosporin A</name>
        <dbReference type="ChEBI" id="CHEBI:4031"/>
    </ligand>
</feature>
<feature type="binding site" evidence="7">
    <location>
        <begin position="85"/>
        <end position="86"/>
    </location>
    <ligand>
        <name>cyclosporin A</name>
        <dbReference type="ChEBI" id="CHEBI:4031"/>
    </ligand>
</feature>
<evidence type="ECO:0000256" key="5">
    <source>
        <dbReference type="ARBA" id="ARBA00023110"/>
    </source>
</evidence>